<dbReference type="AlphaFoldDB" id="M5U3V7"/>
<dbReference type="EMBL" id="ANOH01000169">
    <property type="protein sequence ID" value="EMI56135.1"/>
    <property type="molecule type" value="Genomic_DNA"/>
</dbReference>
<keyword evidence="3" id="KW-1185">Reference proteome</keyword>
<reference evidence="2 3" key="1">
    <citation type="journal article" date="2013" name="Mar. Genomics">
        <title>Expression of sulfatases in Rhodopirellula baltica and the diversity of sulfatases in the genus Rhodopirellula.</title>
        <authorList>
            <person name="Wegner C.E."/>
            <person name="Richter-Heitmann T."/>
            <person name="Klindworth A."/>
            <person name="Klockow C."/>
            <person name="Richter M."/>
            <person name="Achstetter T."/>
            <person name="Glockner F.O."/>
            <person name="Harder J."/>
        </authorList>
    </citation>
    <scope>NUCLEOTIDE SEQUENCE [LARGE SCALE GENOMIC DNA]</scope>
    <source>
        <strain evidence="2 3">SM41</strain>
    </source>
</reference>
<dbReference type="PATRIC" id="fig|1263870.3.peg.2628"/>
<evidence type="ECO:0000313" key="2">
    <source>
        <dbReference type="EMBL" id="EMI56135.1"/>
    </source>
</evidence>
<dbReference type="OrthoDB" id="272395at2"/>
<comment type="caution">
    <text evidence="2">The sequence shown here is derived from an EMBL/GenBank/DDBJ whole genome shotgun (WGS) entry which is preliminary data.</text>
</comment>
<protein>
    <recommendedName>
        <fullName evidence="1">ThuA-like domain-containing protein</fullName>
    </recommendedName>
</protein>
<dbReference type="PANTHER" id="PTHR40469:SF2">
    <property type="entry name" value="GALACTOSE-BINDING DOMAIN-LIKE SUPERFAMILY PROTEIN"/>
    <property type="match status" value="1"/>
</dbReference>
<name>M5U3V7_9BACT</name>
<accession>M5U3V7</accession>
<sequence>MPMHALLPHACADQAVPVHSEGQSNADGQSPSARRPVVAIMIGEPEYKTRETLPRFAAKNLQQDYDVVFVLEDSENEGSFPEIDRIATADVLVISVRRKTLPKSQLDVVRRFVAEGGSVVGIRTANHAFCLRKGKSPPECDQWPQFDAEVFGGNYTGHYPNDQASTVCVAERSQDHRIVESMGVDCFEQIGSLYRTSPLADGAHVLLTGKLQSSDREPFAAEPVAWTYTRPDGGHSFYTSLGHPAEFEKPAFERLLRGAIDWIVEQ</sequence>
<evidence type="ECO:0000313" key="3">
    <source>
        <dbReference type="Proteomes" id="UP000011885"/>
    </source>
</evidence>
<dbReference type="InterPro" id="IPR029010">
    <property type="entry name" value="ThuA-like"/>
</dbReference>
<feature type="domain" description="ThuA-like" evidence="1">
    <location>
        <begin position="62"/>
        <end position="262"/>
    </location>
</feature>
<evidence type="ECO:0000259" key="1">
    <source>
        <dbReference type="Pfam" id="PF06283"/>
    </source>
</evidence>
<dbReference type="Pfam" id="PF06283">
    <property type="entry name" value="ThuA"/>
    <property type="match status" value="1"/>
</dbReference>
<dbReference type="Proteomes" id="UP000011885">
    <property type="component" value="Unassembled WGS sequence"/>
</dbReference>
<gene>
    <name evidence="2" type="ORF">RSSM_02470</name>
</gene>
<organism evidence="2 3">
    <name type="scientific">Rhodopirellula sallentina SM41</name>
    <dbReference type="NCBI Taxonomy" id="1263870"/>
    <lineage>
        <taxon>Bacteria</taxon>
        <taxon>Pseudomonadati</taxon>
        <taxon>Planctomycetota</taxon>
        <taxon>Planctomycetia</taxon>
        <taxon>Pirellulales</taxon>
        <taxon>Pirellulaceae</taxon>
        <taxon>Rhodopirellula</taxon>
    </lineage>
</organism>
<proteinExistence type="predicted"/>
<dbReference type="Gene3D" id="3.40.50.880">
    <property type="match status" value="1"/>
</dbReference>
<dbReference type="SUPFAM" id="SSF52317">
    <property type="entry name" value="Class I glutamine amidotransferase-like"/>
    <property type="match status" value="1"/>
</dbReference>
<dbReference type="PANTHER" id="PTHR40469">
    <property type="entry name" value="SECRETED GLYCOSYL HYDROLASE"/>
    <property type="match status" value="1"/>
</dbReference>
<dbReference type="InterPro" id="IPR029062">
    <property type="entry name" value="Class_I_gatase-like"/>
</dbReference>